<reference evidence="10" key="1">
    <citation type="journal article" date="2016" name="Nat. Biotechnol.">
        <title>Sequencing wild and cultivated cassava and related species reveals extensive interspecific hybridization and genetic diversity.</title>
        <authorList>
            <person name="Bredeson J.V."/>
            <person name="Lyons J.B."/>
            <person name="Prochnik S.E."/>
            <person name="Wu G.A."/>
            <person name="Ha C.M."/>
            <person name="Edsinger-Gonzales E."/>
            <person name="Grimwood J."/>
            <person name="Schmutz J."/>
            <person name="Rabbi I.Y."/>
            <person name="Egesi C."/>
            <person name="Nauluvula P."/>
            <person name="Lebot V."/>
            <person name="Ndunguru J."/>
            <person name="Mkamilo G."/>
            <person name="Bart R.S."/>
            <person name="Setter T.L."/>
            <person name="Gleadow R.M."/>
            <person name="Kulakow P."/>
            <person name="Ferguson M.E."/>
            <person name="Rounsley S."/>
            <person name="Rokhsar D.S."/>
        </authorList>
    </citation>
    <scope>NUCLEOTIDE SEQUENCE [LARGE SCALE GENOMIC DNA]</scope>
    <source>
        <strain evidence="10">cv. AM560-2</strain>
    </source>
</reference>
<dbReference type="OrthoDB" id="118550at2759"/>
<dbReference type="InterPro" id="IPR009057">
    <property type="entry name" value="Homeodomain-like_sf"/>
</dbReference>
<dbReference type="InterPro" id="IPR052245">
    <property type="entry name" value="Plant_Stress_Dev_TF"/>
</dbReference>
<keyword evidence="2" id="KW-0805">Transcription regulation</keyword>
<feature type="domain" description="HTH myb-type" evidence="8">
    <location>
        <begin position="92"/>
        <end position="148"/>
    </location>
</feature>
<comment type="subcellular location">
    <subcellularLocation>
        <location evidence="1">Nucleus</location>
    </subcellularLocation>
</comment>
<feature type="domain" description="SANT" evidence="7">
    <location>
        <begin position="95"/>
        <end position="148"/>
    </location>
</feature>
<dbReference type="Proteomes" id="UP000091857">
    <property type="component" value="Chromosome 6"/>
</dbReference>
<dbReference type="Pfam" id="PF00249">
    <property type="entry name" value="Myb_DNA-binding"/>
    <property type="match status" value="1"/>
</dbReference>
<feature type="domain" description="Myb-like" evidence="6">
    <location>
        <begin position="92"/>
        <end position="144"/>
    </location>
</feature>
<evidence type="ECO:0000259" key="8">
    <source>
        <dbReference type="PROSITE" id="PS51294"/>
    </source>
</evidence>
<dbReference type="GO" id="GO:0003677">
    <property type="term" value="F:DNA binding"/>
    <property type="evidence" value="ECO:0007669"/>
    <property type="project" value="UniProtKB-KW"/>
</dbReference>
<dbReference type="EMBL" id="CM004392">
    <property type="protein sequence ID" value="OAY47698.1"/>
    <property type="molecule type" value="Genomic_DNA"/>
</dbReference>
<organism evidence="9 10">
    <name type="scientific">Manihot esculenta</name>
    <name type="common">Cassava</name>
    <name type="synonym">Jatropha manihot</name>
    <dbReference type="NCBI Taxonomy" id="3983"/>
    <lineage>
        <taxon>Eukaryota</taxon>
        <taxon>Viridiplantae</taxon>
        <taxon>Streptophyta</taxon>
        <taxon>Embryophyta</taxon>
        <taxon>Tracheophyta</taxon>
        <taxon>Spermatophyta</taxon>
        <taxon>Magnoliopsida</taxon>
        <taxon>eudicotyledons</taxon>
        <taxon>Gunneridae</taxon>
        <taxon>Pentapetalae</taxon>
        <taxon>rosids</taxon>
        <taxon>fabids</taxon>
        <taxon>Malpighiales</taxon>
        <taxon>Euphorbiaceae</taxon>
        <taxon>Crotonoideae</taxon>
        <taxon>Manihoteae</taxon>
        <taxon>Manihot</taxon>
    </lineage>
</organism>
<proteinExistence type="predicted"/>
<dbReference type="SUPFAM" id="SSF46689">
    <property type="entry name" value="Homeodomain-like"/>
    <property type="match status" value="1"/>
</dbReference>
<dbReference type="SMR" id="A0A2C9VR08"/>
<dbReference type="CDD" id="cd00167">
    <property type="entry name" value="SANT"/>
    <property type="match status" value="1"/>
</dbReference>
<comment type="caution">
    <text evidence="9">The sequence shown here is derived from an EMBL/GenBank/DDBJ whole genome shotgun (WGS) entry which is preliminary data.</text>
</comment>
<gene>
    <name evidence="9" type="ORF">MANES_06G099100v8</name>
</gene>
<keyword evidence="10" id="KW-1185">Reference proteome</keyword>
<evidence type="ECO:0000256" key="1">
    <source>
        <dbReference type="ARBA" id="ARBA00004123"/>
    </source>
</evidence>
<dbReference type="GO" id="GO:0006355">
    <property type="term" value="P:regulation of DNA-templated transcription"/>
    <property type="evidence" value="ECO:0007669"/>
    <property type="project" value="UniProtKB-ARBA"/>
</dbReference>
<dbReference type="SMART" id="SM00717">
    <property type="entry name" value="SANT"/>
    <property type="match status" value="1"/>
</dbReference>
<sequence>MAGTCTTGGGGGGAGGGAREIMLFGVRVVVDSMRKSVSLNNLSQYEQPQECNKSDIHKDGTNNNSKEDVAAATAAGYASADDAVPHSSNSRGERKRGVPWTEDEHKLFLIGLQKVGKGDWRGISRNFVKTRTPTQVASHAQKYFLRRSNLNRRRRRSSLFDITTDTVSAFPMEEEQAHCQDNKNITVQSHPVPPPLPETNNIGNFHVMPAFPMTTSPVVLPVPIESPTKNLSLGQSKGATNLAANLIRPIPALPSPHASGISDLYLNLKSSEDPSSLSLKLSLPCDERESSSMQSVFQVMSGLNNGDSMISVA</sequence>
<dbReference type="STRING" id="3983.A0A2C9VR08"/>
<dbReference type="InterPro" id="IPR006447">
    <property type="entry name" value="Myb_dom_plants"/>
</dbReference>
<dbReference type="Gene3D" id="1.10.10.60">
    <property type="entry name" value="Homeodomain-like"/>
    <property type="match status" value="1"/>
</dbReference>
<accession>A0A2C9VR08</accession>
<dbReference type="PANTHER" id="PTHR44191:SF84">
    <property type="entry name" value="F25A4.19 PROTEIN"/>
    <property type="match status" value="1"/>
</dbReference>
<dbReference type="GO" id="GO:0005634">
    <property type="term" value="C:nucleus"/>
    <property type="evidence" value="ECO:0007669"/>
    <property type="project" value="UniProtKB-SubCell"/>
</dbReference>
<keyword evidence="3" id="KW-0238">DNA-binding</keyword>
<dbReference type="NCBIfam" id="TIGR01557">
    <property type="entry name" value="myb_SHAQKYF"/>
    <property type="match status" value="1"/>
</dbReference>
<dbReference type="Gramene" id="Manes.06G099100.1.v8.1">
    <property type="protein sequence ID" value="Manes.06G099100.1.v8.1.CDS"/>
    <property type="gene ID" value="Manes.06G099100.v8.1"/>
</dbReference>
<dbReference type="AlphaFoldDB" id="A0A2C9VR08"/>
<evidence type="ECO:0000256" key="4">
    <source>
        <dbReference type="ARBA" id="ARBA00023163"/>
    </source>
</evidence>
<evidence type="ECO:0000259" key="7">
    <source>
        <dbReference type="PROSITE" id="PS51293"/>
    </source>
</evidence>
<evidence type="ECO:0000313" key="10">
    <source>
        <dbReference type="Proteomes" id="UP000091857"/>
    </source>
</evidence>
<keyword evidence="4" id="KW-0804">Transcription</keyword>
<dbReference type="PROSITE" id="PS51293">
    <property type="entry name" value="SANT"/>
    <property type="match status" value="1"/>
</dbReference>
<dbReference type="PROSITE" id="PS51294">
    <property type="entry name" value="HTH_MYB"/>
    <property type="match status" value="1"/>
</dbReference>
<evidence type="ECO:0000256" key="2">
    <source>
        <dbReference type="ARBA" id="ARBA00023015"/>
    </source>
</evidence>
<dbReference type="InterPro" id="IPR001005">
    <property type="entry name" value="SANT/Myb"/>
</dbReference>
<protein>
    <submittedName>
        <fullName evidence="9">Uncharacterized protein</fullName>
    </submittedName>
</protein>
<name>A0A2C9VR08_MANES</name>
<evidence type="ECO:0000313" key="9">
    <source>
        <dbReference type="EMBL" id="OAY47698.1"/>
    </source>
</evidence>
<dbReference type="FunFam" id="1.10.10.60:FF:000009">
    <property type="entry name" value="transcription factor MYB1R1"/>
    <property type="match status" value="1"/>
</dbReference>
<dbReference type="PROSITE" id="PS50090">
    <property type="entry name" value="MYB_LIKE"/>
    <property type="match status" value="1"/>
</dbReference>
<evidence type="ECO:0000256" key="3">
    <source>
        <dbReference type="ARBA" id="ARBA00023125"/>
    </source>
</evidence>
<evidence type="ECO:0000256" key="5">
    <source>
        <dbReference type="ARBA" id="ARBA00023242"/>
    </source>
</evidence>
<dbReference type="InterPro" id="IPR017930">
    <property type="entry name" value="Myb_dom"/>
</dbReference>
<dbReference type="OMA" id="NDGHNSF"/>
<dbReference type="InterPro" id="IPR017884">
    <property type="entry name" value="SANT_dom"/>
</dbReference>
<evidence type="ECO:0000259" key="6">
    <source>
        <dbReference type="PROSITE" id="PS50090"/>
    </source>
</evidence>
<keyword evidence="5" id="KW-0539">Nucleus</keyword>
<dbReference type="PANTHER" id="PTHR44191">
    <property type="entry name" value="TRANSCRIPTION FACTOR KUA1"/>
    <property type="match status" value="1"/>
</dbReference>